<keyword evidence="2" id="KW-1185">Reference proteome</keyword>
<accession>A0ABR3YL30</accession>
<gene>
    <name evidence="1" type="ORF">Cpir12675_006112</name>
</gene>
<dbReference type="Proteomes" id="UP001583280">
    <property type="component" value="Unassembled WGS sequence"/>
</dbReference>
<evidence type="ECO:0000313" key="2">
    <source>
        <dbReference type="Proteomes" id="UP001583280"/>
    </source>
</evidence>
<evidence type="ECO:0000313" key="1">
    <source>
        <dbReference type="EMBL" id="KAL1888577.1"/>
    </source>
</evidence>
<protein>
    <submittedName>
        <fullName evidence="1">Uncharacterized protein</fullName>
    </submittedName>
</protein>
<sequence length="94" mass="10121">MKSDSLYHAVKSLVDNHGINITHILSYTGPGSIDNSGSSISTRVGARSWTTERFLFSYVNGQLVDMESEYLGGALTGVTPESARNSLAVPPWGF</sequence>
<dbReference type="EMBL" id="JAWDJO010000254">
    <property type="protein sequence ID" value="KAL1888577.1"/>
    <property type="molecule type" value="Genomic_DNA"/>
</dbReference>
<organism evidence="1 2">
    <name type="scientific">Ceratocystis pirilliformis</name>
    <dbReference type="NCBI Taxonomy" id="259994"/>
    <lineage>
        <taxon>Eukaryota</taxon>
        <taxon>Fungi</taxon>
        <taxon>Dikarya</taxon>
        <taxon>Ascomycota</taxon>
        <taxon>Pezizomycotina</taxon>
        <taxon>Sordariomycetes</taxon>
        <taxon>Hypocreomycetidae</taxon>
        <taxon>Microascales</taxon>
        <taxon>Ceratocystidaceae</taxon>
        <taxon>Ceratocystis</taxon>
    </lineage>
</organism>
<comment type="caution">
    <text evidence="1">The sequence shown here is derived from an EMBL/GenBank/DDBJ whole genome shotgun (WGS) entry which is preliminary data.</text>
</comment>
<reference evidence="1 2" key="1">
    <citation type="journal article" date="2024" name="IMA Fungus">
        <title>IMA Genome - F19 : A genome assembly and annotation guide to empower mycologists, including annotated draft genome sequences of Ceratocystis pirilliformis, Diaporthe australafricana, Fusarium ophioides, Paecilomyces lecythidis, and Sporothrix stenoceras.</title>
        <authorList>
            <person name="Aylward J."/>
            <person name="Wilson A.M."/>
            <person name="Visagie C.M."/>
            <person name="Spraker J."/>
            <person name="Barnes I."/>
            <person name="Buitendag C."/>
            <person name="Ceriani C."/>
            <person name="Del Mar Angel L."/>
            <person name="du Plessis D."/>
            <person name="Fuchs T."/>
            <person name="Gasser K."/>
            <person name="Kramer D."/>
            <person name="Li W."/>
            <person name="Munsamy K."/>
            <person name="Piso A."/>
            <person name="Price J.L."/>
            <person name="Sonnekus B."/>
            <person name="Thomas C."/>
            <person name="van der Nest A."/>
            <person name="van Dijk A."/>
            <person name="van Heerden A."/>
            <person name="van Vuuren N."/>
            <person name="Yilmaz N."/>
            <person name="Duong T.A."/>
            <person name="van der Merwe N.A."/>
            <person name="Wingfield M.J."/>
            <person name="Wingfield B.D."/>
        </authorList>
    </citation>
    <scope>NUCLEOTIDE SEQUENCE [LARGE SCALE GENOMIC DNA]</scope>
    <source>
        <strain evidence="1 2">CMW 12675</strain>
    </source>
</reference>
<name>A0ABR3YL30_9PEZI</name>
<proteinExistence type="predicted"/>